<accession>A0AAE0NZ46</accession>
<keyword evidence="2" id="KW-1185">Reference proteome</keyword>
<comment type="caution">
    <text evidence="1">The sequence shown here is derived from an EMBL/GenBank/DDBJ whole genome shotgun (WGS) entry which is preliminary data.</text>
</comment>
<evidence type="ECO:0000313" key="1">
    <source>
        <dbReference type="EMBL" id="KAK3390358.1"/>
    </source>
</evidence>
<sequence>MVQSQVQTYTFFWGCVAFSLFPSIASRMLIGVTSPCSAAHTGLQKDKNPFPTFSLAHSQWTHMPVILLRFKVGINTVQSQK</sequence>
<reference evidence="1" key="1">
    <citation type="journal article" date="2023" name="Mol. Phylogenet. Evol.">
        <title>Genome-scale phylogeny and comparative genomics of the fungal order Sordariales.</title>
        <authorList>
            <person name="Hensen N."/>
            <person name="Bonometti L."/>
            <person name="Westerberg I."/>
            <person name="Brannstrom I.O."/>
            <person name="Guillou S."/>
            <person name="Cros-Aarteil S."/>
            <person name="Calhoun S."/>
            <person name="Haridas S."/>
            <person name="Kuo A."/>
            <person name="Mondo S."/>
            <person name="Pangilinan J."/>
            <person name="Riley R."/>
            <person name="LaButti K."/>
            <person name="Andreopoulos B."/>
            <person name="Lipzen A."/>
            <person name="Chen C."/>
            <person name="Yan M."/>
            <person name="Daum C."/>
            <person name="Ng V."/>
            <person name="Clum A."/>
            <person name="Steindorff A."/>
            <person name="Ohm R.A."/>
            <person name="Martin F."/>
            <person name="Silar P."/>
            <person name="Natvig D.O."/>
            <person name="Lalanne C."/>
            <person name="Gautier V."/>
            <person name="Ament-Velasquez S.L."/>
            <person name="Kruys A."/>
            <person name="Hutchinson M.I."/>
            <person name="Powell A.J."/>
            <person name="Barry K."/>
            <person name="Miller A.N."/>
            <person name="Grigoriev I.V."/>
            <person name="Debuchy R."/>
            <person name="Gladieux P."/>
            <person name="Hiltunen Thoren M."/>
            <person name="Johannesson H."/>
        </authorList>
    </citation>
    <scope>NUCLEOTIDE SEQUENCE</scope>
    <source>
        <strain evidence="1">CBS 232.78</strain>
    </source>
</reference>
<evidence type="ECO:0000313" key="2">
    <source>
        <dbReference type="Proteomes" id="UP001285441"/>
    </source>
</evidence>
<dbReference type="EMBL" id="JAULSW010000002">
    <property type="protein sequence ID" value="KAK3390358.1"/>
    <property type="molecule type" value="Genomic_DNA"/>
</dbReference>
<gene>
    <name evidence="1" type="ORF">B0H63DRAFT_112294</name>
</gene>
<dbReference type="AlphaFoldDB" id="A0AAE0NZ46"/>
<proteinExistence type="predicted"/>
<organism evidence="1 2">
    <name type="scientific">Podospora didyma</name>
    <dbReference type="NCBI Taxonomy" id="330526"/>
    <lineage>
        <taxon>Eukaryota</taxon>
        <taxon>Fungi</taxon>
        <taxon>Dikarya</taxon>
        <taxon>Ascomycota</taxon>
        <taxon>Pezizomycotina</taxon>
        <taxon>Sordariomycetes</taxon>
        <taxon>Sordariomycetidae</taxon>
        <taxon>Sordariales</taxon>
        <taxon>Podosporaceae</taxon>
        <taxon>Podospora</taxon>
    </lineage>
</organism>
<name>A0AAE0NZ46_9PEZI</name>
<dbReference type="Proteomes" id="UP001285441">
    <property type="component" value="Unassembled WGS sequence"/>
</dbReference>
<protein>
    <submittedName>
        <fullName evidence="1">Uncharacterized protein</fullName>
    </submittedName>
</protein>
<reference evidence="1" key="2">
    <citation type="submission" date="2023-06" db="EMBL/GenBank/DDBJ databases">
        <authorList>
            <consortium name="Lawrence Berkeley National Laboratory"/>
            <person name="Haridas S."/>
            <person name="Hensen N."/>
            <person name="Bonometti L."/>
            <person name="Westerberg I."/>
            <person name="Brannstrom I.O."/>
            <person name="Guillou S."/>
            <person name="Cros-Aarteil S."/>
            <person name="Calhoun S."/>
            <person name="Kuo A."/>
            <person name="Mondo S."/>
            <person name="Pangilinan J."/>
            <person name="Riley R."/>
            <person name="LaButti K."/>
            <person name="Andreopoulos B."/>
            <person name="Lipzen A."/>
            <person name="Chen C."/>
            <person name="Yanf M."/>
            <person name="Daum C."/>
            <person name="Ng V."/>
            <person name="Clum A."/>
            <person name="Steindorff A."/>
            <person name="Ohm R."/>
            <person name="Martin F."/>
            <person name="Silar P."/>
            <person name="Natvig D."/>
            <person name="Lalanne C."/>
            <person name="Gautier V."/>
            <person name="Ament-velasquez S.L."/>
            <person name="Kruys A."/>
            <person name="Hutchinson M.I."/>
            <person name="Powell A.J."/>
            <person name="Barry K."/>
            <person name="Miller A.N."/>
            <person name="Grigoriev I.V."/>
            <person name="Debuchy R."/>
            <person name="Gladieux P."/>
            <person name="Thoren M.H."/>
            <person name="Johannesson H."/>
        </authorList>
    </citation>
    <scope>NUCLEOTIDE SEQUENCE</scope>
    <source>
        <strain evidence="1">CBS 232.78</strain>
    </source>
</reference>